<reference evidence="2 3" key="1">
    <citation type="journal article" date="2019" name="Int. J. Syst. Evol. Microbiol.">
        <title>The Global Catalogue of Microorganisms (GCM) 10K type strain sequencing project: providing services to taxonomists for standard genome sequencing and annotation.</title>
        <authorList>
            <consortium name="The Broad Institute Genomics Platform"/>
            <consortium name="The Broad Institute Genome Sequencing Center for Infectious Disease"/>
            <person name="Wu L."/>
            <person name="Ma J."/>
        </authorList>
    </citation>
    <scope>NUCLEOTIDE SEQUENCE [LARGE SCALE GENOMIC DNA]</scope>
    <source>
        <strain evidence="2 3">JCM 8201</strain>
    </source>
</reference>
<proteinExistence type="predicted"/>
<sequence length="72" mass="7945">MAETEHPVDFSRAVWRKSSRSSGNGECVEVAFHRTAIAIRDSKSPGEPFLRVDEAQWARFLAEVKAGALDLG</sequence>
<accession>A0ABN3U0S8</accession>
<dbReference type="Pfam" id="PF04149">
    <property type="entry name" value="DUF397"/>
    <property type="match status" value="1"/>
</dbReference>
<evidence type="ECO:0000313" key="3">
    <source>
        <dbReference type="Proteomes" id="UP001501842"/>
    </source>
</evidence>
<feature type="domain" description="DUF397" evidence="1">
    <location>
        <begin position="13"/>
        <end position="65"/>
    </location>
</feature>
<dbReference type="RefSeq" id="WP_344449416.1">
    <property type="nucleotide sequence ID" value="NZ_BAAATZ010000006.1"/>
</dbReference>
<evidence type="ECO:0000259" key="1">
    <source>
        <dbReference type="Pfam" id="PF04149"/>
    </source>
</evidence>
<protein>
    <submittedName>
        <fullName evidence="2">DUF397 domain-containing protein</fullName>
    </submittedName>
</protein>
<organism evidence="2 3">
    <name type="scientific">Actinocorallia aurantiaca</name>
    <dbReference type="NCBI Taxonomy" id="46204"/>
    <lineage>
        <taxon>Bacteria</taxon>
        <taxon>Bacillati</taxon>
        <taxon>Actinomycetota</taxon>
        <taxon>Actinomycetes</taxon>
        <taxon>Streptosporangiales</taxon>
        <taxon>Thermomonosporaceae</taxon>
        <taxon>Actinocorallia</taxon>
    </lineage>
</organism>
<keyword evidence="3" id="KW-1185">Reference proteome</keyword>
<comment type="caution">
    <text evidence="2">The sequence shown here is derived from an EMBL/GenBank/DDBJ whole genome shotgun (WGS) entry which is preliminary data.</text>
</comment>
<dbReference type="EMBL" id="BAAATZ010000006">
    <property type="protein sequence ID" value="GAA2722253.1"/>
    <property type="molecule type" value="Genomic_DNA"/>
</dbReference>
<dbReference type="Proteomes" id="UP001501842">
    <property type="component" value="Unassembled WGS sequence"/>
</dbReference>
<name>A0ABN3U0S8_9ACTN</name>
<gene>
    <name evidence="2" type="ORF">GCM10010439_14370</name>
</gene>
<dbReference type="InterPro" id="IPR007278">
    <property type="entry name" value="DUF397"/>
</dbReference>
<evidence type="ECO:0000313" key="2">
    <source>
        <dbReference type="EMBL" id="GAA2722253.1"/>
    </source>
</evidence>